<keyword evidence="2" id="KW-1185">Reference proteome</keyword>
<dbReference type="EMBL" id="FNLL01000004">
    <property type="protein sequence ID" value="SDU09756.1"/>
    <property type="molecule type" value="Genomic_DNA"/>
</dbReference>
<evidence type="ECO:0000313" key="1">
    <source>
        <dbReference type="EMBL" id="SDU09756.1"/>
    </source>
</evidence>
<name>A0A1H2FR10_9BACT</name>
<dbReference type="Proteomes" id="UP000199608">
    <property type="component" value="Unassembled WGS sequence"/>
</dbReference>
<gene>
    <name evidence="1" type="ORF">SAMN04487931_104292</name>
</gene>
<organism evidence="1 2">
    <name type="scientific">Desulfobacula phenolica</name>
    <dbReference type="NCBI Taxonomy" id="90732"/>
    <lineage>
        <taxon>Bacteria</taxon>
        <taxon>Pseudomonadati</taxon>
        <taxon>Thermodesulfobacteriota</taxon>
        <taxon>Desulfobacteria</taxon>
        <taxon>Desulfobacterales</taxon>
        <taxon>Desulfobacteraceae</taxon>
        <taxon>Desulfobacula</taxon>
    </lineage>
</organism>
<reference evidence="2" key="1">
    <citation type="submission" date="2016-10" db="EMBL/GenBank/DDBJ databases">
        <authorList>
            <person name="Varghese N."/>
            <person name="Submissions S."/>
        </authorList>
    </citation>
    <scope>NUCLEOTIDE SEQUENCE [LARGE SCALE GENOMIC DNA]</scope>
    <source>
        <strain evidence="2">DSM 3384</strain>
    </source>
</reference>
<protein>
    <submittedName>
        <fullName evidence="1">Uncharacterized protein</fullName>
    </submittedName>
</protein>
<sequence>MKFLEVLINILSAAVNDIYQAILTKIIFQSKGTIKADTVTIDRKHAELFFLGGHKASFV</sequence>
<accession>A0A1H2FR10</accession>
<proteinExistence type="predicted"/>
<dbReference type="RefSeq" id="WP_092232789.1">
    <property type="nucleotide sequence ID" value="NZ_FNLL01000004.1"/>
</dbReference>
<evidence type="ECO:0000313" key="2">
    <source>
        <dbReference type="Proteomes" id="UP000199608"/>
    </source>
</evidence>
<dbReference type="AlphaFoldDB" id="A0A1H2FR10"/>